<proteinExistence type="predicted"/>
<dbReference type="InterPro" id="IPR013083">
    <property type="entry name" value="Znf_RING/FYVE/PHD"/>
</dbReference>
<evidence type="ECO:0000313" key="5">
    <source>
        <dbReference type="Proteomes" id="UP000823749"/>
    </source>
</evidence>
<name>A0AAV6KW47_9ERIC</name>
<dbReference type="GO" id="GO:0004842">
    <property type="term" value="F:ubiquitin-protein transferase activity"/>
    <property type="evidence" value="ECO:0007669"/>
    <property type="project" value="InterPro"/>
</dbReference>
<dbReference type="Pfam" id="PF13639">
    <property type="entry name" value="zf-RING_2"/>
    <property type="match status" value="1"/>
</dbReference>
<keyword evidence="1" id="KW-0862">Zinc</keyword>
<comment type="caution">
    <text evidence="4">The sequence shown here is derived from an EMBL/GenBank/DDBJ whole genome shotgun (WGS) entry which is preliminary data.</text>
</comment>
<evidence type="ECO:0000256" key="2">
    <source>
        <dbReference type="SAM" id="MobiDB-lite"/>
    </source>
</evidence>
<dbReference type="PROSITE" id="PS50089">
    <property type="entry name" value="ZF_RING_2"/>
    <property type="match status" value="1"/>
</dbReference>
<protein>
    <recommendedName>
        <fullName evidence="3">RING-type domain-containing protein</fullName>
    </recommendedName>
</protein>
<dbReference type="GO" id="GO:0008270">
    <property type="term" value="F:zinc ion binding"/>
    <property type="evidence" value="ECO:0007669"/>
    <property type="project" value="UniProtKB-KW"/>
</dbReference>
<evidence type="ECO:0000259" key="3">
    <source>
        <dbReference type="PROSITE" id="PS50089"/>
    </source>
</evidence>
<dbReference type="Proteomes" id="UP000823749">
    <property type="component" value="Chromosome 3"/>
</dbReference>
<dbReference type="InterPro" id="IPR001841">
    <property type="entry name" value="Znf_RING"/>
</dbReference>
<dbReference type="EMBL" id="JACTNZ010000003">
    <property type="protein sequence ID" value="KAG5556836.1"/>
    <property type="molecule type" value="Genomic_DNA"/>
</dbReference>
<accession>A0AAV6KW47</accession>
<sequence>MAGRFPPDGSYPLLHAIEDENGNLIAYDYDEEEEDEDDDEDSASEDEEDGDTNDDEPEAVVPPPPPPPPRVSPSRPATLSEDSEVSPRTRGGGETTTSSLSQDSSGLEWSRSEIDGLFCPICMEAWTSGGDHQVCCLPCGHLYGASCIKKWLQQRKNSGKCPQCNRKSTLKDVRVIYAQQIVAIDQEIQKKVRSLEAKCASLEEKVRECH</sequence>
<dbReference type="GO" id="GO:0016567">
    <property type="term" value="P:protein ubiquitination"/>
    <property type="evidence" value="ECO:0007669"/>
    <property type="project" value="InterPro"/>
</dbReference>
<evidence type="ECO:0000256" key="1">
    <source>
        <dbReference type="PROSITE-ProRule" id="PRU00175"/>
    </source>
</evidence>
<feature type="region of interest" description="Disordered" evidence="2">
    <location>
        <begin position="22"/>
        <end position="107"/>
    </location>
</feature>
<organism evidence="4 5">
    <name type="scientific">Rhododendron griersonianum</name>
    <dbReference type="NCBI Taxonomy" id="479676"/>
    <lineage>
        <taxon>Eukaryota</taxon>
        <taxon>Viridiplantae</taxon>
        <taxon>Streptophyta</taxon>
        <taxon>Embryophyta</taxon>
        <taxon>Tracheophyta</taxon>
        <taxon>Spermatophyta</taxon>
        <taxon>Magnoliopsida</taxon>
        <taxon>eudicotyledons</taxon>
        <taxon>Gunneridae</taxon>
        <taxon>Pentapetalae</taxon>
        <taxon>asterids</taxon>
        <taxon>Ericales</taxon>
        <taxon>Ericaceae</taxon>
        <taxon>Ericoideae</taxon>
        <taxon>Rhodoreae</taxon>
        <taxon>Rhododendron</taxon>
    </lineage>
</organism>
<keyword evidence="1" id="KW-0479">Metal-binding</keyword>
<feature type="domain" description="RING-type" evidence="3">
    <location>
        <begin position="119"/>
        <end position="165"/>
    </location>
</feature>
<gene>
    <name evidence="4" type="ORF">RHGRI_007178</name>
</gene>
<dbReference type="SUPFAM" id="SSF57850">
    <property type="entry name" value="RING/U-box"/>
    <property type="match status" value="1"/>
</dbReference>
<feature type="compositionally biased region" description="Pro residues" evidence="2">
    <location>
        <begin position="60"/>
        <end position="71"/>
    </location>
</feature>
<evidence type="ECO:0000313" key="4">
    <source>
        <dbReference type="EMBL" id="KAG5556836.1"/>
    </source>
</evidence>
<dbReference type="AlphaFoldDB" id="A0AAV6KW47"/>
<reference evidence="4" key="1">
    <citation type="submission" date="2020-08" db="EMBL/GenBank/DDBJ databases">
        <title>Plant Genome Project.</title>
        <authorList>
            <person name="Zhang R.-G."/>
        </authorList>
    </citation>
    <scope>NUCLEOTIDE SEQUENCE</scope>
    <source>
        <strain evidence="4">WSP0</strain>
        <tissue evidence="4">Leaf</tissue>
    </source>
</reference>
<dbReference type="PANTHER" id="PTHR16047">
    <property type="entry name" value="RFWD3 PROTEIN"/>
    <property type="match status" value="1"/>
</dbReference>
<dbReference type="InterPro" id="IPR037381">
    <property type="entry name" value="RFWD3"/>
</dbReference>
<dbReference type="GO" id="GO:0005634">
    <property type="term" value="C:nucleus"/>
    <property type="evidence" value="ECO:0007669"/>
    <property type="project" value="InterPro"/>
</dbReference>
<feature type="compositionally biased region" description="Acidic residues" evidence="2">
    <location>
        <begin position="28"/>
        <end position="58"/>
    </location>
</feature>
<dbReference type="SMART" id="SM00184">
    <property type="entry name" value="RING"/>
    <property type="match status" value="1"/>
</dbReference>
<dbReference type="Gene3D" id="3.30.40.10">
    <property type="entry name" value="Zinc/RING finger domain, C3HC4 (zinc finger)"/>
    <property type="match status" value="1"/>
</dbReference>
<dbReference type="CDD" id="cd16450">
    <property type="entry name" value="mRING-C3HGC3_RFWD3"/>
    <property type="match status" value="1"/>
</dbReference>
<dbReference type="GO" id="GO:0036297">
    <property type="term" value="P:interstrand cross-link repair"/>
    <property type="evidence" value="ECO:0007669"/>
    <property type="project" value="InterPro"/>
</dbReference>
<keyword evidence="1" id="KW-0863">Zinc-finger</keyword>
<dbReference type="PANTHER" id="PTHR16047:SF13">
    <property type="entry name" value="E3 UBIQUITIN-PROTEIN LIGASE RFWD3"/>
    <property type="match status" value="1"/>
</dbReference>
<keyword evidence="5" id="KW-1185">Reference proteome</keyword>